<protein>
    <submittedName>
        <fullName evidence="2">Expressed protein</fullName>
    </submittedName>
</protein>
<sequence length="211" mass="23633">MGDGETTIKLTIHFGGIVNREGEDYIYKEELGVKIVHWRLSEISWKKFDDFCVTQAKNGEPIRLIWYKETAKDMKFLMYLFDSTSDVDMVDLLFLGETVGVLDIFLKQRVEDKSGNGYSSADEEVVRPKEDEEGSESEDEIPDNVAAEGYEAELDDIRDNENMSAEEDNVAVRNENVAGGRVETLVALNGIVDDGDDVVLDAGDGGDDERF</sequence>
<dbReference type="AlphaFoldDB" id="D7LM27"/>
<evidence type="ECO:0000313" key="2">
    <source>
        <dbReference type="EMBL" id="EFH51724.1"/>
    </source>
</evidence>
<evidence type="ECO:0000313" key="3">
    <source>
        <dbReference type="Proteomes" id="UP000008694"/>
    </source>
</evidence>
<dbReference type="Gramene" id="scaffold_500848.1">
    <property type="protein sequence ID" value="scaffold_500848.1"/>
    <property type="gene ID" value="scaffold_500848.1"/>
</dbReference>
<evidence type="ECO:0000256" key="1">
    <source>
        <dbReference type="SAM" id="MobiDB-lite"/>
    </source>
</evidence>
<feature type="region of interest" description="Disordered" evidence="1">
    <location>
        <begin position="114"/>
        <end position="149"/>
    </location>
</feature>
<dbReference type="EMBL" id="GL348717">
    <property type="protein sequence ID" value="EFH51724.1"/>
    <property type="molecule type" value="Genomic_DNA"/>
</dbReference>
<name>D7LM27_ARALL</name>
<reference evidence="3" key="1">
    <citation type="journal article" date="2011" name="Nat. Genet.">
        <title>The Arabidopsis lyrata genome sequence and the basis of rapid genome size change.</title>
        <authorList>
            <person name="Hu T.T."/>
            <person name="Pattyn P."/>
            <person name="Bakker E.G."/>
            <person name="Cao J."/>
            <person name="Cheng J.-F."/>
            <person name="Clark R.M."/>
            <person name="Fahlgren N."/>
            <person name="Fawcett J.A."/>
            <person name="Grimwood J."/>
            <person name="Gundlach H."/>
            <person name="Haberer G."/>
            <person name="Hollister J.D."/>
            <person name="Ossowski S."/>
            <person name="Ottilar R.P."/>
            <person name="Salamov A.A."/>
            <person name="Schneeberger K."/>
            <person name="Spannagl M."/>
            <person name="Wang X."/>
            <person name="Yang L."/>
            <person name="Nasrallah M.E."/>
            <person name="Bergelson J."/>
            <person name="Carrington J.C."/>
            <person name="Gaut B.S."/>
            <person name="Schmutz J."/>
            <person name="Mayer K.F.X."/>
            <person name="Van de Peer Y."/>
            <person name="Grigoriev I.V."/>
            <person name="Nordborg M."/>
            <person name="Weigel D."/>
            <person name="Guo Y.-L."/>
        </authorList>
    </citation>
    <scope>NUCLEOTIDE SEQUENCE [LARGE SCALE GENOMIC DNA]</scope>
    <source>
        <strain evidence="3">cv. MN47</strain>
    </source>
</reference>
<proteinExistence type="predicted"/>
<organism evidence="3">
    <name type="scientific">Arabidopsis lyrata subsp. lyrata</name>
    <name type="common">Lyre-leaved rock-cress</name>
    <dbReference type="NCBI Taxonomy" id="81972"/>
    <lineage>
        <taxon>Eukaryota</taxon>
        <taxon>Viridiplantae</taxon>
        <taxon>Streptophyta</taxon>
        <taxon>Embryophyta</taxon>
        <taxon>Tracheophyta</taxon>
        <taxon>Spermatophyta</taxon>
        <taxon>Magnoliopsida</taxon>
        <taxon>eudicotyledons</taxon>
        <taxon>Gunneridae</taxon>
        <taxon>Pentapetalae</taxon>
        <taxon>rosids</taxon>
        <taxon>malvids</taxon>
        <taxon>Brassicales</taxon>
        <taxon>Brassicaceae</taxon>
        <taxon>Camelineae</taxon>
        <taxon>Arabidopsis</taxon>
    </lineage>
</organism>
<dbReference type="Proteomes" id="UP000008694">
    <property type="component" value="Unassembled WGS sequence"/>
</dbReference>
<dbReference type="OrthoDB" id="1114121at2759"/>
<accession>D7LM27</accession>
<dbReference type="KEGG" id="aly:9311533"/>
<keyword evidence="3" id="KW-1185">Reference proteome</keyword>
<dbReference type="HOGENOM" id="CLU_1306366_0_0_1"/>
<feature type="compositionally biased region" description="Acidic residues" evidence="1">
    <location>
        <begin position="131"/>
        <end position="142"/>
    </location>
</feature>
<gene>
    <name evidence="2" type="ORF">ARALYDRAFT_905144</name>
</gene>